<feature type="region of interest" description="Disordered" evidence="1">
    <location>
        <begin position="142"/>
        <end position="188"/>
    </location>
</feature>
<feature type="region of interest" description="Disordered" evidence="1">
    <location>
        <begin position="226"/>
        <end position="249"/>
    </location>
</feature>
<reference evidence="2 3" key="1">
    <citation type="submission" date="2016-07" db="EMBL/GenBank/DDBJ databases">
        <title>Draft genome of the white-rot fungus Obba rivulosa 3A-2.</title>
        <authorList>
            <consortium name="DOE Joint Genome Institute"/>
            <person name="Miettinen O."/>
            <person name="Riley R."/>
            <person name="Acob R."/>
            <person name="Barry K."/>
            <person name="Cullen D."/>
            <person name="De Vries R."/>
            <person name="Hainaut M."/>
            <person name="Hatakka A."/>
            <person name="Henrissat B."/>
            <person name="Hilden K."/>
            <person name="Kuo R."/>
            <person name="Labutti K."/>
            <person name="Lipzen A."/>
            <person name="Makela M.R."/>
            <person name="Sandor L."/>
            <person name="Spatafora J.W."/>
            <person name="Grigoriev I.V."/>
            <person name="Hibbett D.S."/>
        </authorList>
    </citation>
    <scope>NUCLEOTIDE SEQUENCE [LARGE SCALE GENOMIC DNA]</scope>
    <source>
        <strain evidence="2 3">3A-2</strain>
    </source>
</reference>
<feature type="compositionally biased region" description="Acidic residues" evidence="1">
    <location>
        <begin position="228"/>
        <end position="240"/>
    </location>
</feature>
<dbReference type="InterPro" id="IPR018613">
    <property type="entry name" value="Ccdc97-like"/>
</dbReference>
<evidence type="ECO:0000313" key="3">
    <source>
        <dbReference type="Proteomes" id="UP000250043"/>
    </source>
</evidence>
<protein>
    <recommendedName>
        <fullName evidence="4">CCD97-like C-terminal domain-containing protein</fullName>
    </recommendedName>
</protein>
<accession>A0A8E2AXH2</accession>
<dbReference type="PANTHER" id="PTHR31840:SF1">
    <property type="entry name" value="COILED-COIL DOMAIN-CONTAINING PROTEIN 97"/>
    <property type="match status" value="1"/>
</dbReference>
<evidence type="ECO:0000313" key="2">
    <source>
        <dbReference type="EMBL" id="OCH90949.1"/>
    </source>
</evidence>
<sequence length="249" mass="28720">MSGPEPSTPAVDKVLLSYLGLPRDYQPSPSADPVDFLLRHLRQLPPHLSSHFTALTVPKQRTTIPAIRNRRLTYVESDPPELRFEVAKATWPTLWPVRERGGKEEGKEEKEWANKEFMGSSKQHVGKLGTLLAEYEEEREAERVGTLRRQQAEQLDSLPEESEEEEEEEDEDEDDEVGANDGVEETLEDIRDTFMRVIKDRFIYGLLESIDYDKVDWDDKWDAANDRDAEEQWFDEEEESAGVPVDLSE</sequence>
<gene>
    <name evidence="2" type="ORF">OBBRIDRAFT_558466</name>
</gene>
<dbReference type="PANTHER" id="PTHR31840">
    <property type="entry name" value="COILED-COIL DOMAIN-CONTAINING PROTEIN 97"/>
    <property type="match status" value="1"/>
</dbReference>
<keyword evidence="3" id="KW-1185">Reference proteome</keyword>
<dbReference type="EMBL" id="KV722394">
    <property type="protein sequence ID" value="OCH90949.1"/>
    <property type="molecule type" value="Genomic_DNA"/>
</dbReference>
<name>A0A8E2AXH2_9APHY</name>
<evidence type="ECO:0000256" key="1">
    <source>
        <dbReference type="SAM" id="MobiDB-lite"/>
    </source>
</evidence>
<organism evidence="2 3">
    <name type="scientific">Obba rivulosa</name>
    <dbReference type="NCBI Taxonomy" id="1052685"/>
    <lineage>
        <taxon>Eukaryota</taxon>
        <taxon>Fungi</taxon>
        <taxon>Dikarya</taxon>
        <taxon>Basidiomycota</taxon>
        <taxon>Agaricomycotina</taxon>
        <taxon>Agaricomycetes</taxon>
        <taxon>Polyporales</taxon>
        <taxon>Gelatoporiaceae</taxon>
        <taxon>Obba</taxon>
    </lineage>
</organism>
<dbReference type="Proteomes" id="UP000250043">
    <property type="component" value="Unassembled WGS sequence"/>
</dbReference>
<dbReference type="AlphaFoldDB" id="A0A8E2AXH2"/>
<proteinExistence type="predicted"/>
<feature type="compositionally biased region" description="Acidic residues" evidence="1">
    <location>
        <begin position="158"/>
        <end position="187"/>
    </location>
</feature>
<dbReference type="OrthoDB" id="3345311at2759"/>
<evidence type="ECO:0008006" key="4">
    <source>
        <dbReference type="Google" id="ProtNLM"/>
    </source>
</evidence>